<protein>
    <submittedName>
        <fullName evidence="2">AAA family ATPase</fullName>
    </submittedName>
</protein>
<gene>
    <name evidence="2" type="ORF">F8154_05770</name>
</gene>
<keyword evidence="3" id="KW-1185">Reference proteome</keyword>
<sequence>MRILTAIGNEELQERVRDASFDIIDEVDSLEALEDLVELMPMEGLILNRLLDNTGDNIIRICKKAKYKGIKVVIITDDFNSFEEKKLIGNLVNQGVTVYLKLDEVTPQRLEDAYNNYPQEFNYSLLAEPQENIKVERVVESVFKEVITVYSPLSQGSTTTAVHLAFALASSKKCRVCVVDFNPLKPAFKKVFNTSFEFTLPDVLDAVARQNLTYERLESLTKAYKMQTNLDILPGIYDFNEYYSSERQQYKEIIEKLKFNYDYVIIDTHSWFDVVSTDIAIKLADKVVVPVYGNIKDIEEVNRFIKTFEMYDDYDIRKFKYVINKYNGEDLTFIEIDAKLHGDIAGYISYHRGLEKGNGFSNKKIINEYIDVLNSMGVRINKKANILSLLRKKA</sequence>
<proteinExistence type="predicted"/>
<evidence type="ECO:0000313" key="2">
    <source>
        <dbReference type="EMBL" id="KAB3535638.1"/>
    </source>
</evidence>
<evidence type="ECO:0000313" key="3">
    <source>
        <dbReference type="Proteomes" id="UP000432715"/>
    </source>
</evidence>
<dbReference type="OrthoDB" id="1934840at2"/>
<evidence type="ECO:0000259" key="1">
    <source>
        <dbReference type="Pfam" id="PF13614"/>
    </source>
</evidence>
<name>A0A6I0F056_9FIRM</name>
<feature type="domain" description="AAA" evidence="1">
    <location>
        <begin position="156"/>
        <end position="311"/>
    </location>
</feature>
<dbReference type="AlphaFoldDB" id="A0A6I0F056"/>
<dbReference type="PANTHER" id="PTHR13696:SF99">
    <property type="entry name" value="COBYRINIC ACID AC-DIAMIDE SYNTHASE"/>
    <property type="match status" value="1"/>
</dbReference>
<dbReference type="RefSeq" id="WP_151860655.1">
    <property type="nucleotide sequence ID" value="NZ_WBZC01000016.1"/>
</dbReference>
<dbReference type="Pfam" id="PF13614">
    <property type="entry name" value="AAA_31"/>
    <property type="match status" value="1"/>
</dbReference>
<dbReference type="EMBL" id="WBZC01000016">
    <property type="protein sequence ID" value="KAB3535638.1"/>
    <property type="molecule type" value="Genomic_DNA"/>
</dbReference>
<dbReference type="InterPro" id="IPR050678">
    <property type="entry name" value="DNA_Partitioning_ATPase"/>
</dbReference>
<dbReference type="PANTHER" id="PTHR13696">
    <property type="entry name" value="P-LOOP CONTAINING NUCLEOSIDE TRIPHOSPHATE HYDROLASE"/>
    <property type="match status" value="1"/>
</dbReference>
<accession>A0A6I0F056</accession>
<dbReference type="InterPro" id="IPR025669">
    <property type="entry name" value="AAA_dom"/>
</dbReference>
<dbReference type="InterPro" id="IPR027417">
    <property type="entry name" value="P-loop_NTPase"/>
</dbReference>
<dbReference type="SUPFAM" id="SSF52540">
    <property type="entry name" value="P-loop containing nucleoside triphosphate hydrolases"/>
    <property type="match status" value="1"/>
</dbReference>
<organism evidence="2 3">
    <name type="scientific">Alkaliphilus pronyensis</name>
    <dbReference type="NCBI Taxonomy" id="1482732"/>
    <lineage>
        <taxon>Bacteria</taxon>
        <taxon>Bacillati</taxon>
        <taxon>Bacillota</taxon>
        <taxon>Clostridia</taxon>
        <taxon>Peptostreptococcales</taxon>
        <taxon>Natronincolaceae</taxon>
        <taxon>Alkaliphilus</taxon>
    </lineage>
</organism>
<comment type="caution">
    <text evidence="2">The sequence shown here is derived from an EMBL/GenBank/DDBJ whole genome shotgun (WGS) entry which is preliminary data.</text>
</comment>
<dbReference type="Gene3D" id="3.40.50.300">
    <property type="entry name" value="P-loop containing nucleotide triphosphate hydrolases"/>
    <property type="match status" value="1"/>
</dbReference>
<reference evidence="2 3" key="1">
    <citation type="submission" date="2019-10" db="EMBL/GenBank/DDBJ databases">
        <title>Alkaliphilus serpentinus sp. nov. and Alkaliphilus pronyensis sp. nov., two novel anaerobic alkaliphilic species isolated from the serpentinized-hosted hydrothermal field of the Prony Bay (New Caledonia).</title>
        <authorList>
            <person name="Postec A."/>
        </authorList>
    </citation>
    <scope>NUCLEOTIDE SEQUENCE [LARGE SCALE GENOMIC DNA]</scope>
    <source>
        <strain evidence="2 3">LacV</strain>
    </source>
</reference>
<dbReference type="Proteomes" id="UP000432715">
    <property type="component" value="Unassembled WGS sequence"/>
</dbReference>